<dbReference type="Gene3D" id="1.25.40.10">
    <property type="entry name" value="Tetratricopeptide repeat domain"/>
    <property type="match status" value="2"/>
</dbReference>
<feature type="transmembrane region" description="Helical" evidence="1">
    <location>
        <begin position="1006"/>
        <end position="1029"/>
    </location>
</feature>
<dbReference type="Proteomes" id="UP000504632">
    <property type="component" value="Chromosome 10"/>
</dbReference>
<dbReference type="PANTHER" id="PTHR44444">
    <property type="entry name" value="PROTEIN SEL-1 HOMOLOG 3"/>
    <property type="match status" value="1"/>
</dbReference>
<gene>
    <name evidence="3" type="primary">LOC115822793</name>
</gene>
<dbReference type="FunCoup" id="A0A6J2WFM3">
    <property type="interactions" value="469"/>
</dbReference>
<dbReference type="SMART" id="SM00671">
    <property type="entry name" value="SEL1"/>
    <property type="match status" value="9"/>
</dbReference>
<proteinExistence type="predicted"/>
<feature type="transmembrane region" description="Helical" evidence="1">
    <location>
        <begin position="1096"/>
        <end position="1116"/>
    </location>
</feature>
<keyword evidence="1" id="KW-1133">Transmembrane helix</keyword>
<dbReference type="AlphaFoldDB" id="A0A6J2WFM3"/>
<evidence type="ECO:0000313" key="2">
    <source>
        <dbReference type="Proteomes" id="UP000504632"/>
    </source>
</evidence>
<dbReference type="Pfam" id="PF08238">
    <property type="entry name" value="Sel1"/>
    <property type="match status" value="8"/>
</dbReference>
<evidence type="ECO:0000256" key="1">
    <source>
        <dbReference type="SAM" id="Phobius"/>
    </source>
</evidence>
<protein>
    <submittedName>
        <fullName evidence="3">Protein sel-1 homolog 3</fullName>
    </submittedName>
</protein>
<accession>A0A6J2WFM3</accession>
<dbReference type="GeneID" id="115822793"/>
<dbReference type="InterPro" id="IPR042756">
    <property type="entry name" value="Sel-1L3"/>
</dbReference>
<name>A0A6J2WFM3_CHACN</name>
<dbReference type="OrthoDB" id="272077at2759"/>
<dbReference type="RefSeq" id="XP_030642572.1">
    <property type="nucleotide sequence ID" value="XM_030786712.1"/>
</dbReference>
<evidence type="ECO:0000313" key="3">
    <source>
        <dbReference type="RefSeq" id="XP_030642572.1"/>
    </source>
</evidence>
<keyword evidence="2" id="KW-1185">Reference proteome</keyword>
<keyword evidence="1" id="KW-0812">Transmembrane</keyword>
<sequence>MKVLESFQCELLTYTITSPSPSTEEIIHGDFVQFDFAPDVVVDGSSVQLQYQCSRACEIQLEVLLSTVQSTGVKVFRKRWTNLRRLGKPKTLTVALAFPACVTYRRDFFVRQSVDVRDVMLRAWLNHLDRVKSGDENSSDYHRSLVRTFKILQTVPPSERPVKPRTRCPAWDAELTWKLTKDRVRQCPHESDTVDLLTFPFVSTGENFGVIRTFKSFINRDLERVRIFTADKPRVTVSVWMYLLDWCSGNLCGIVKHLNEHQNYTTPLIMLTNTGKLVVQARFASGEEHAFTVHAALPLRTWIRLDCFIQVSKANIKIHYTALTGGTVETSHTYNFQKSLHHNDTTGYFVIGGDKYMTGIHGYFGPIKYYRLGSDKVVNPLAPRQTLEELDRVQQGCENMREVIVGFLEEQRKNGDVGVEDVCLSYYEDLRKKFGQKMCKQTWTWEQQRKHGPMLKFLHSQQDKLNSGLWSSTMALRFGQRLFDDAVRQMTRAAAVTGLEPTFTSWTEMLQVASCWGHDRASLLLATTHLAGLGVPVDWEQGHVYSLIGAVRDDRLALLHLGYKHMQGLDGFPKDYDMAYGYYANVGRQTSIDREKVQDSRQYMTEHVHLSNEEEVQNQMSETGDVVQYLKLQAERGDIESQKTLARMLFWGQNGVTKDIAAAVQWYARGAMQMTDPIAMYDYAILLLKGTGVKKNTTLGLKLMEKAAAMGFGDALNGLGWYYSTIRKNETKAMEYFELAAQNGSRDGIFNLGVYHLRGLNPHKPGKNETAAFHCFFQSAQYGHVEGAVEAASYLSTGALFGVSRDPLKAVILLKNICERNGFLGFTVREALKTYMQGSWEEALVKYAMLAETGLGVAQNNAAHLCEELKDDNGCQWRYHNYSTYNHAPHPSGLLKMGDRYCQSEGSGDMVLAVEMYSRAALAGSPEALYNLAVLTEDGYEVPENILELMQISAQKKQDRSEVVEKLLLRCIEFEDEENISPCSLALLRIQMRKAWSDFTQSTVQLALASGIICFVIIVVAIAMLHSLLAHQSTPANHLSEELRDHQAVNHGVQENGLENSTHEGRPQVIQDASVNRNIRVSITEMTRTLQETADLFITATGVCLCALCTIFLSHLL</sequence>
<dbReference type="InParanoid" id="A0A6J2WFM3"/>
<dbReference type="InterPro" id="IPR011990">
    <property type="entry name" value="TPR-like_helical_dom_sf"/>
</dbReference>
<dbReference type="PANTHER" id="PTHR44444:SF1">
    <property type="entry name" value="PROTEIN SEL-1 HOMOLOG 3"/>
    <property type="match status" value="1"/>
</dbReference>
<keyword evidence="1" id="KW-0472">Membrane</keyword>
<organism evidence="2 3">
    <name type="scientific">Chanos chanos</name>
    <name type="common">Milkfish</name>
    <name type="synonym">Mugil chanos</name>
    <dbReference type="NCBI Taxonomy" id="29144"/>
    <lineage>
        <taxon>Eukaryota</taxon>
        <taxon>Metazoa</taxon>
        <taxon>Chordata</taxon>
        <taxon>Craniata</taxon>
        <taxon>Vertebrata</taxon>
        <taxon>Euteleostomi</taxon>
        <taxon>Actinopterygii</taxon>
        <taxon>Neopterygii</taxon>
        <taxon>Teleostei</taxon>
        <taxon>Ostariophysi</taxon>
        <taxon>Gonorynchiformes</taxon>
        <taxon>Chanidae</taxon>
        <taxon>Chanos</taxon>
    </lineage>
</organism>
<reference evidence="3" key="1">
    <citation type="submission" date="2025-08" db="UniProtKB">
        <authorList>
            <consortium name="RefSeq"/>
        </authorList>
    </citation>
    <scope>IDENTIFICATION</scope>
</reference>
<dbReference type="SUPFAM" id="SSF81901">
    <property type="entry name" value="HCP-like"/>
    <property type="match status" value="3"/>
</dbReference>
<dbReference type="InterPro" id="IPR006597">
    <property type="entry name" value="Sel1-like"/>
</dbReference>